<sequence length="494" mass="51152">MDTDDREPQQPQQRARSRSRERSRSRDRSERDDRRGSEPHRPAPHHGHGHGGGRGAFVNPMQKAMSREVAANEAAKRSRKECRVYVGNLAFGVKWNDLKDFMREAGNVVFSEILLLPNGMSKGCGVVEFSQPEEAQRAIRELNDQQLLGRPVFVREDREESAKYGAAAISGRAGYMGPGAFAGGARGGFGGGFGGRGGFGGVAPGFGGPVAGGGSGRHLFVQGLPFTVGWQDLKDLFRAAGSIIRADVKMNPDGSHSGTGTVIYETQQDAQTAIDMYNGFPLDVGGQQSVLEVRHDRFPLAFAGGARGGFGGARGGFGGGFGGRGGFGGAAPFGGGMAPGFGAPGVYGAYGAAAAGGGFGAGGFGAQGMGGGFAGLPTGPAAGVAHMLPPSHQLFVRNLPWSTSNEDLVELFATCGTVTNAEVLFEHGRSKGSGVVELGSVDEATTAKERFNGYLYGGRPLAIDYNQRPHAFAAVVAAPVADYGEAGLDGVAPV</sequence>
<dbReference type="OMA" id="GPMNADH"/>
<evidence type="ECO:0000256" key="3">
    <source>
        <dbReference type="SAM" id="MobiDB-lite"/>
    </source>
</evidence>
<dbReference type="InterPro" id="IPR050374">
    <property type="entry name" value="RRT5_SRSF_SR"/>
</dbReference>
<dbReference type="AlphaFoldDB" id="A0A194S7E0"/>
<evidence type="ECO:0000256" key="1">
    <source>
        <dbReference type="ARBA" id="ARBA00022884"/>
    </source>
</evidence>
<keyword evidence="6" id="KW-1185">Reference proteome</keyword>
<feature type="domain" description="RRM" evidence="4">
    <location>
        <begin position="82"/>
        <end position="159"/>
    </location>
</feature>
<accession>A0A194S7E0</accession>
<dbReference type="InterPro" id="IPR035979">
    <property type="entry name" value="RBD_domain_sf"/>
</dbReference>
<protein>
    <recommendedName>
        <fullName evidence="4">RRM domain-containing protein</fullName>
    </recommendedName>
</protein>
<keyword evidence="1 2" id="KW-0694">RNA-binding</keyword>
<dbReference type="OrthoDB" id="1049195at2759"/>
<dbReference type="InterPro" id="IPR000504">
    <property type="entry name" value="RRM_dom"/>
</dbReference>
<dbReference type="GeneID" id="28974749"/>
<dbReference type="RefSeq" id="XP_018271380.1">
    <property type="nucleotide sequence ID" value="XM_018414301.1"/>
</dbReference>
<feature type="compositionally biased region" description="Basic residues" evidence="3">
    <location>
        <begin position="42"/>
        <end position="51"/>
    </location>
</feature>
<dbReference type="Gene3D" id="3.30.70.330">
    <property type="match status" value="3"/>
</dbReference>
<dbReference type="PROSITE" id="PS50102">
    <property type="entry name" value="RRM"/>
    <property type="match status" value="3"/>
</dbReference>
<dbReference type="PANTHER" id="PTHR23003:SF3">
    <property type="entry name" value="FI21236P1-RELATED"/>
    <property type="match status" value="1"/>
</dbReference>
<name>A0A194S7E0_RHOGW</name>
<dbReference type="GO" id="GO:0005634">
    <property type="term" value="C:nucleus"/>
    <property type="evidence" value="ECO:0007669"/>
    <property type="project" value="TreeGrafter"/>
</dbReference>
<dbReference type="EMBL" id="KQ474078">
    <property type="protein sequence ID" value="KPV75331.1"/>
    <property type="molecule type" value="Genomic_DNA"/>
</dbReference>
<dbReference type="InterPro" id="IPR012677">
    <property type="entry name" value="Nucleotide-bd_a/b_plait_sf"/>
</dbReference>
<proteinExistence type="predicted"/>
<dbReference type="Pfam" id="PF00076">
    <property type="entry name" value="RRM_1"/>
    <property type="match status" value="3"/>
</dbReference>
<feature type="region of interest" description="Disordered" evidence="3">
    <location>
        <begin position="1"/>
        <end position="58"/>
    </location>
</feature>
<feature type="domain" description="RRM" evidence="4">
    <location>
        <begin position="392"/>
        <end position="468"/>
    </location>
</feature>
<dbReference type="SMART" id="SM00360">
    <property type="entry name" value="RRM"/>
    <property type="match status" value="3"/>
</dbReference>
<gene>
    <name evidence="5" type="ORF">RHOBADRAFT_43836</name>
</gene>
<dbReference type="GO" id="GO:0005737">
    <property type="term" value="C:cytoplasm"/>
    <property type="evidence" value="ECO:0007669"/>
    <property type="project" value="TreeGrafter"/>
</dbReference>
<evidence type="ECO:0000313" key="5">
    <source>
        <dbReference type="EMBL" id="KPV75331.1"/>
    </source>
</evidence>
<organism evidence="5 6">
    <name type="scientific">Rhodotorula graminis (strain WP1)</name>
    <dbReference type="NCBI Taxonomy" id="578459"/>
    <lineage>
        <taxon>Eukaryota</taxon>
        <taxon>Fungi</taxon>
        <taxon>Dikarya</taxon>
        <taxon>Basidiomycota</taxon>
        <taxon>Pucciniomycotina</taxon>
        <taxon>Microbotryomycetes</taxon>
        <taxon>Sporidiobolales</taxon>
        <taxon>Sporidiobolaceae</taxon>
        <taxon>Rhodotorula</taxon>
    </lineage>
</organism>
<feature type="compositionally biased region" description="Basic and acidic residues" evidence="3">
    <location>
        <begin position="18"/>
        <end position="41"/>
    </location>
</feature>
<dbReference type="SUPFAM" id="SSF54928">
    <property type="entry name" value="RNA-binding domain, RBD"/>
    <property type="match status" value="3"/>
</dbReference>
<feature type="domain" description="RRM" evidence="4">
    <location>
        <begin position="217"/>
        <end position="296"/>
    </location>
</feature>
<evidence type="ECO:0000313" key="6">
    <source>
        <dbReference type="Proteomes" id="UP000053890"/>
    </source>
</evidence>
<dbReference type="STRING" id="578459.A0A194S7E0"/>
<dbReference type="GO" id="GO:0003729">
    <property type="term" value="F:mRNA binding"/>
    <property type="evidence" value="ECO:0007669"/>
    <property type="project" value="TreeGrafter"/>
</dbReference>
<dbReference type="PANTHER" id="PTHR23003">
    <property type="entry name" value="RNA RECOGNITION MOTIF RRM DOMAIN CONTAINING PROTEIN"/>
    <property type="match status" value="1"/>
</dbReference>
<evidence type="ECO:0000256" key="2">
    <source>
        <dbReference type="PROSITE-ProRule" id="PRU00176"/>
    </source>
</evidence>
<evidence type="ECO:0000259" key="4">
    <source>
        <dbReference type="PROSITE" id="PS50102"/>
    </source>
</evidence>
<reference evidence="5 6" key="1">
    <citation type="journal article" date="2015" name="Front. Microbiol.">
        <title>Genome sequence of the plant growth promoting endophytic yeast Rhodotorula graminis WP1.</title>
        <authorList>
            <person name="Firrincieli A."/>
            <person name="Otillar R."/>
            <person name="Salamov A."/>
            <person name="Schmutz J."/>
            <person name="Khan Z."/>
            <person name="Redman R.S."/>
            <person name="Fleck N.D."/>
            <person name="Lindquist E."/>
            <person name="Grigoriev I.V."/>
            <person name="Doty S.L."/>
        </authorList>
    </citation>
    <scope>NUCLEOTIDE SEQUENCE [LARGE SCALE GENOMIC DNA]</scope>
    <source>
        <strain evidence="5 6">WP1</strain>
    </source>
</reference>
<dbReference type="Proteomes" id="UP000053890">
    <property type="component" value="Unassembled WGS sequence"/>
</dbReference>